<dbReference type="InterPro" id="IPR014746">
    <property type="entry name" value="Gln_synth/guanido_kin_cat_dom"/>
</dbReference>
<name>A0AA38GS40_TAXCH</name>
<proteinExistence type="inferred from homology"/>
<reference evidence="4 5" key="1">
    <citation type="journal article" date="2021" name="Nat. Plants">
        <title>The Taxus genome provides insights into paclitaxel biosynthesis.</title>
        <authorList>
            <person name="Xiong X."/>
            <person name="Gou J."/>
            <person name="Liao Q."/>
            <person name="Li Y."/>
            <person name="Zhou Q."/>
            <person name="Bi G."/>
            <person name="Li C."/>
            <person name="Du R."/>
            <person name="Wang X."/>
            <person name="Sun T."/>
            <person name="Guo L."/>
            <person name="Liang H."/>
            <person name="Lu P."/>
            <person name="Wu Y."/>
            <person name="Zhang Z."/>
            <person name="Ro D.K."/>
            <person name="Shang Y."/>
            <person name="Huang S."/>
            <person name="Yan J."/>
        </authorList>
    </citation>
    <scope>NUCLEOTIDE SEQUENCE [LARGE SCALE GENOMIC DNA]</scope>
    <source>
        <strain evidence="4">Ta-2019</strain>
    </source>
</reference>
<dbReference type="Gene3D" id="3.30.590.10">
    <property type="entry name" value="Glutamine synthetase/guanido kinase, catalytic domain"/>
    <property type="match status" value="1"/>
</dbReference>
<evidence type="ECO:0000256" key="1">
    <source>
        <dbReference type="ARBA" id="ARBA00022598"/>
    </source>
</evidence>
<dbReference type="Proteomes" id="UP000824469">
    <property type="component" value="Unassembled WGS sequence"/>
</dbReference>
<evidence type="ECO:0000256" key="2">
    <source>
        <dbReference type="RuleBase" id="RU000384"/>
    </source>
</evidence>
<evidence type="ECO:0000313" key="5">
    <source>
        <dbReference type="Proteomes" id="UP000824469"/>
    </source>
</evidence>
<organism evidence="4 5">
    <name type="scientific">Taxus chinensis</name>
    <name type="common">Chinese yew</name>
    <name type="synonym">Taxus wallichiana var. chinensis</name>
    <dbReference type="NCBI Taxonomy" id="29808"/>
    <lineage>
        <taxon>Eukaryota</taxon>
        <taxon>Viridiplantae</taxon>
        <taxon>Streptophyta</taxon>
        <taxon>Embryophyta</taxon>
        <taxon>Tracheophyta</taxon>
        <taxon>Spermatophyta</taxon>
        <taxon>Pinopsida</taxon>
        <taxon>Pinidae</taxon>
        <taxon>Conifers II</taxon>
        <taxon>Cupressales</taxon>
        <taxon>Taxaceae</taxon>
        <taxon>Taxus</taxon>
    </lineage>
</organism>
<feature type="non-terminal residue" evidence="4">
    <location>
        <position position="1"/>
    </location>
</feature>
<dbReference type="SUPFAM" id="SSF55931">
    <property type="entry name" value="Glutamine synthetase/guanido kinase"/>
    <property type="match status" value="1"/>
</dbReference>
<protein>
    <recommendedName>
        <fullName evidence="3">GS catalytic domain-containing protein</fullName>
    </recommendedName>
</protein>
<keyword evidence="1" id="KW-0436">Ligase</keyword>
<sequence length="322" mass="37321">QAASIIISNNLQAGPDALVYTLKRWNCTMSEQEKMVLVDMHSKPGQPWEYCPRTTLRRIATKLEEEFGLVVNAGFESEFYLLRREGDNKWVGIDSTPYCSTAAFDAVAPIMLQVLKALQSMHISTEQKIAFQLAEINQSMLRQLRTLFKVESRVSWAWELQTFAVQKNFELQSRFPVFMLDLYADFAFMFELEFKSHMSSELLMMETTAVWKDFDTAEHAKQGDVTTVFEKEDKDDPNEEEGSIDMILFGFKLFHLISTGSKLWEHYNIVVKAGEYADKIKRYNLQQRQVQFLQLHQDVKGTIALQERLRAYIFVTPVTYLG</sequence>
<dbReference type="PANTHER" id="PTHR43785:SF2">
    <property type="entry name" value="TYPE-1 GLUTAMINE SYNTHETASE 1"/>
    <property type="match status" value="1"/>
</dbReference>
<feature type="domain" description="GS catalytic" evidence="3">
    <location>
        <begin position="50"/>
        <end position="129"/>
    </location>
</feature>
<dbReference type="GO" id="GO:0004356">
    <property type="term" value="F:glutamine synthetase activity"/>
    <property type="evidence" value="ECO:0007669"/>
    <property type="project" value="InterPro"/>
</dbReference>
<evidence type="ECO:0000313" key="4">
    <source>
        <dbReference type="EMBL" id="KAH9327272.1"/>
    </source>
</evidence>
<evidence type="ECO:0000259" key="3">
    <source>
        <dbReference type="Pfam" id="PF00120"/>
    </source>
</evidence>
<accession>A0AA38GS40</accession>
<dbReference type="AlphaFoldDB" id="A0AA38GS40"/>
<keyword evidence="5" id="KW-1185">Reference proteome</keyword>
<comment type="similarity">
    <text evidence="2">Belongs to the glutamine synthetase family.</text>
</comment>
<gene>
    <name evidence="4" type="ORF">KI387_007450</name>
</gene>
<dbReference type="Pfam" id="PF00120">
    <property type="entry name" value="Gln-synt_C"/>
    <property type="match status" value="1"/>
</dbReference>
<dbReference type="EMBL" id="JAHRHJ020000002">
    <property type="protein sequence ID" value="KAH9327272.1"/>
    <property type="molecule type" value="Genomic_DNA"/>
</dbReference>
<feature type="non-terminal residue" evidence="4">
    <location>
        <position position="322"/>
    </location>
</feature>
<comment type="caution">
    <text evidence="4">The sequence shown here is derived from an EMBL/GenBank/DDBJ whole genome shotgun (WGS) entry which is preliminary data.</text>
</comment>
<dbReference type="InterPro" id="IPR008146">
    <property type="entry name" value="Gln_synth_cat_dom"/>
</dbReference>
<dbReference type="PANTHER" id="PTHR43785">
    <property type="entry name" value="GAMMA-GLUTAMYLPUTRESCINE SYNTHETASE"/>
    <property type="match status" value="1"/>
</dbReference>